<name>A0A6N7IN74_9FIRM</name>
<dbReference type="PANTHER" id="PTHR37423:SF2">
    <property type="entry name" value="MEMBRANE-BOUND LYTIC MUREIN TRANSGLYCOSYLASE C"/>
    <property type="match status" value="1"/>
</dbReference>
<dbReference type="PANTHER" id="PTHR37423">
    <property type="entry name" value="SOLUBLE LYTIC MUREIN TRANSGLYCOSYLASE-RELATED"/>
    <property type="match status" value="1"/>
</dbReference>
<dbReference type="OrthoDB" id="9815002at2"/>
<dbReference type="InterPro" id="IPR008258">
    <property type="entry name" value="Transglycosylase_SLT_dom_1"/>
</dbReference>
<dbReference type="Proteomes" id="UP000441717">
    <property type="component" value="Unassembled WGS sequence"/>
</dbReference>
<dbReference type="Gene3D" id="1.10.530.10">
    <property type="match status" value="1"/>
</dbReference>
<evidence type="ECO:0000313" key="3">
    <source>
        <dbReference type="EMBL" id="MQL51057.1"/>
    </source>
</evidence>
<reference evidence="3 4" key="1">
    <citation type="submission" date="2019-10" db="EMBL/GenBank/DDBJ databases">
        <title>Comparative genomics of sulfur disproportionating microorganisms.</title>
        <authorList>
            <person name="Ward L.M."/>
            <person name="Bertran E."/>
            <person name="Johnston D."/>
        </authorList>
    </citation>
    <scope>NUCLEOTIDE SEQUENCE [LARGE SCALE GENOMIC DNA]</scope>
    <source>
        <strain evidence="3 4">DSM 14055</strain>
    </source>
</reference>
<protein>
    <submittedName>
        <fullName evidence="3">Transglycosylase SLT domain-containing protein</fullName>
    </submittedName>
</protein>
<dbReference type="AlphaFoldDB" id="A0A6N7IN74"/>
<evidence type="ECO:0000259" key="2">
    <source>
        <dbReference type="Pfam" id="PF01464"/>
    </source>
</evidence>
<accession>A0A6N7IN74</accession>
<dbReference type="Pfam" id="PF01464">
    <property type="entry name" value="SLT"/>
    <property type="match status" value="1"/>
</dbReference>
<sequence length="180" mass="19623">MLFDPVASFWPDLSRFAAQKKEQEEVAVQMKAVKENAAQKRAKHMKIGMRPPDGMEQIFKNAARVYGVDVDLLKAVAIEESGFDPTCTSSKGAMGVMQLLPGTAADQGVTAPYDVAQNIYGGARYLKEQLLRFNGDLACALAAYNAGPEAVVKYKGVPPYAENYVRVVIAQYNALKGESR</sequence>
<evidence type="ECO:0000256" key="1">
    <source>
        <dbReference type="ARBA" id="ARBA00007734"/>
    </source>
</evidence>
<dbReference type="GO" id="GO:0016020">
    <property type="term" value="C:membrane"/>
    <property type="evidence" value="ECO:0007669"/>
    <property type="project" value="InterPro"/>
</dbReference>
<evidence type="ECO:0000313" key="4">
    <source>
        <dbReference type="Proteomes" id="UP000441717"/>
    </source>
</evidence>
<dbReference type="GO" id="GO:0000270">
    <property type="term" value="P:peptidoglycan metabolic process"/>
    <property type="evidence" value="ECO:0007669"/>
    <property type="project" value="InterPro"/>
</dbReference>
<proteinExistence type="inferred from homology"/>
<dbReference type="InterPro" id="IPR023346">
    <property type="entry name" value="Lysozyme-like_dom_sf"/>
</dbReference>
<comment type="caution">
    <text evidence="3">The sequence shown here is derived from an EMBL/GenBank/DDBJ whole genome shotgun (WGS) entry which is preliminary data.</text>
</comment>
<dbReference type="GO" id="GO:0008933">
    <property type="term" value="F:peptidoglycan lytic transglycosylase activity"/>
    <property type="evidence" value="ECO:0007669"/>
    <property type="project" value="InterPro"/>
</dbReference>
<organism evidence="3 4">
    <name type="scientific">Desulfofundulus thermobenzoicus</name>
    <dbReference type="NCBI Taxonomy" id="29376"/>
    <lineage>
        <taxon>Bacteria</taxon>
        <taxon>Bacillati</taxon>
        <taxon>Bacillota</taxon>
        <taxon>Clostridia</taxon>
        <taxon>Eubacteriales</taxon>
        <taxon>Peptococcaceae</taxon>
        <taxon>Desulfofundulus</taxon>
    </lineage>
</organism>
<gene>
    <name evidence="3" type="ORF">GFC01_01980</name>
</gene>
<dbReference type="InterPro" id="IPR000189">
    <property type="entry name" value="Transglyc_AS"/>
</dbReference>
<dbReference type="EMBL" id="WHYR01000003">
    <property type="protein sequence ID" value="MQL51057.1"/>
    <property type="molecule type" value="Genomic_DNA"/>
</dbReference>
<keyword evidence="4" id="KW-1185">Reference proteome</keyword>
<dbReference type="PROSITE" id="PS00922">
    <property type="entry name" value="TRANSGLYCOSYLASE"/>
    <property type="match status" value="1"/>
</dbReference>
<dbReference type="SUPFAM" id="SSF53955">
    <property type="entry name" value="Lysozyme-like"/>
    <property type="match status" value="1"/>
</dbReference>
<feature type="domain" description="Transglycosylase SLT" evidence="2">
    <location>
        <begin position="58"/>
        <end position="156"/>
    </location>
</feature>
<dbReference type="CDD" id="cd00254">
    <property type="entry name" value="LT-like"/>
    <property type="match status" value="1"/>
</dbReference>
<comment type="similarity">
    <text evidence="1">Belongs to the transglycosylase Slt family.</text>
</comment>